<proteinExistence type="predicted"/>
<dbReference type="EMBL" id="MT631613">
    <property type="protein sequence ID" value="QNO55381.1"/>
    <property type="molecule type" value="Genomic_DNA"/>
</dbReference>
<accession>A0A7G9Z547</accession>
<name>A0A7G9Z547_9EURY</name>
<reference evidence="1" key="1">
    <citation type="submission" date="2020-06" db="EMBL/GenBank/DDBJ databases">
        <title>Unique genomic features of the anaerobic methanotrophic archaea.</title>
        <authorList>
            <person name="Chadwick G.L."/>
            <person name="Skennerton C.T."/>
            <person name="Laso-Perez R."/>
            <person name="Leu A.O."/>
            <person name="Speth D.R."/>
            <person name="Yu H."/>
            <person name="Morgan-Lang C."/>
            <person name="Hatzenpichler R."/>
            <person name="Goudeau D."/>
            <person name="Malmstrom R."/>
            <person name="Brazelton W.J."/>
            <person name="Woyke T."/>
            <person name="Hallam S.J."/>
            <person name="Tyson G.W."/>
            <person name="Wegener G."/>
            <person name="Boetius A."/>
            <person name="Orphan V."/>
        </authorList>
    </citation>
    <scope>NUCLEOTIDE SEQUENCE</scope>
</reference>
<dbReference type="AlphaFoldDB" id="A0A7G9Z547"/>
<organism evidence="1">
    <name type="scientific">Candidatus Methanophaga sp. ANME-1 ERB7</name>
    <dbReference type="NCBI Taxonomy" id="2759913"/>
    <lineage>
        <taxon>Archaea</taxon>
        <taxon>Methanobacteriati</taxon>
        <taxon>Methanobacteriota</taxon>
        <taxon>Stenosarchaea group</taxon>
        <taxon>Methanomicrobia</taxon>
        <taxon>Candidatus Methanophagales</taxon>
        <taxon>Candidatus Methanophagaceae</taxon>
        <taxon>Candidatus Methanophaga</taxon>
    </lineage>
</organism>
<sequence length="104" mass="11799">MFSIDSDEKLVCTNKFGEVVKTPEGQTHCDFTKPITPPPDSERYGTVEFSCELRISSSFTAECAENAEASENPGVEMRSFFEEEIKEKAEISSEYEREFNSRLP</sequence>
<gene>
    <name evidence="1" type="ORF">BNGNOALE_00007</name>
</gene>
<protein>
    <submittedName>
        <fullName evidence="1">Uncharacterized protein</fullName>
    </submittedName>
</protein>
<evidence type="ECO:0000313" key="1">
    <source>
        <dbReference type="EMBL" id="QNO55381.1"/>
    </source>
</evidence>